<evidence type="ECO:0000313" key="3">
    <source>
        <dbReference type="Proteomes" id="UP000638043"/>
    </source>
</evidence>
<evidence type="ECO:0000256" key="1">
    <source>
        <dbReference type="SAM" id="MobiDB-lite"/>
    </source>
</evidence>
<feature type="compositionally biased region" description="Low complexity" evidence="1">
    <location>
        <begin position="134"/>
        <end position="144"/>
    </location>
</feature>
<evidence type="ECO:0008006" key="4">
    <source>
        <dbReference type="Google" id="ProtNLM"/>
    </source>
</evidence>
<dbReference type="EMBL" id="BMMQ01000002">
    <property type="protein sequence ID" value="GGO61032.1"/>
    <property type="molecule type" value="Genomic_DNA"/>
</dbReference>
<accession>A0ABQ2MXX2</accession>
<sequence length="309" mass="31922">MLDLMIVGLLSAAGLPGLPTVDSATAIADCSFEELRLGGCDGNDDDNLELEEFRPGNPGAPGNPSPNQPPAPNNPRPNPNNPNPPASPGEPGAPQDPNSPPAPGNGGWQCEDSGGELLGNSCVDDLAPEPEEPALPAEPVAPEAPDIPAEIDERDVASFAPEPVVPTIEPFGVAIMNAPMNVAFEVASHTVGGSLFDLPVSVTFTPDLVTIDYGDGTQTQIPGSAATWDGLGQPQLTPTASSHTYGERGVVTVTVDVAYVATVDFGEWGVFPVSGHIVSRGAGTEVQIYEKQSYLVERTCQEDPQGPGC</sequence>
<name>A0ABQ2MXX2_9MICO</name>
<feature type="compositionally biased region" description="Pro residues" evidence="1">
    <location>
        <begin position="61"/>
        <end position="88"/>
    </location>
</feature>
<evidence type="ECO:0000313" key="2">
    <source>
        <dbReference type="EMBL" id="GGO61032.1"/>
    </source>
</evidence>
<proteinExistence type="predicted"/>
<dbReference type="Proteomes" id="UP000638043">
    <property type="component" value="Unassembled WGS sequence"/>
</dbReference>
<reference evidence="3" key="1">
    <citation type="journal article" date="2019" name="Int. J. Syst. Evol. Microbiol.">
        <title>The Global Catalogue of Microorganisms (GCM) 10K type strain sequencing project: providing services to taxonomists for standard genome sequencing and annotation.</title>
        <authorList>
            <consortium name="The Broad Institute Genomics Platform"/>
            <consortium name="The Broad Institute Genome Sequencing Center for Infectious Disease"/>
            <person name="Wu L."/>
            <person name="Ma J."/>
        </authorList>
    </citation>
    <scope>NUCLEOTIDE SEQUENCE [LARGE SCALE GENOMIC DNA]</scope>
    <source>
        <strain evidence="3">CGMCC 4.7181</strain>
    </source>
</reference>
<keyword evidence="3" id="KW-1185">Reference proteome</keyword>
<protein>
    <recommendedName>
        <fullName evidence="4">PKD domain-containing protein</fullName>
    </recommendedName>
</protein>
<gene>
    <name evidence="2" type="ORF">GCM10010910_07870</name>
</gene>
<feature type="region of interest" description="Disordered" evidence="1">
    <location>
        <begin position="42"/>
        <end position="144"/>
    </location>
</feature>
<organism evidence="2 3">
    <name type="scientific">Microbacterium nanhaiense</name>
    <dbReference type="NCBI Taxonomy" id="1301026"/>
    <lineage>
        <taxon>Bacteria</taxon>
        <taxon>Bacillati</taxon>
        <taxon>Actinomycetota</taxon>
        <taxon>Actinomycetes</taxon>
        <taxon>Micrococcales</taxon>
        <taxon>Microbacteriaceae</taxon>
        <taxon>Microbacterium</taxon>
    </lineage>
</organism>
<comment type="caution">
    <text evidence="2">The sequence shown here is derived from an EMBL/GenBank/DDBJ whole genome shotgun (WGS) entry which is preliminary data.</text>
</comment>